<dbReference type="PANTHER" id="PTHR30346">
    <property type="entry name" value="TRANSCRIPTIONAL DUAL REGULATOR HCAR-RELATED"/>
    <property type="match status" value="1"/>
</dbReference>
<dbReference type="PANTHER" id="PTHR30346:SF29">
    <property type="entry name" value="LYSR SUBSTRATE-BINDING"/>
    <property type="match status" value="1"/>
</dbReference>
<reference evidence="7 8" key="1">
    <citation type="submission" date="2016-09" db="EMBL/GenBank/DDBJ databases">
        <title>Pseudonocardia autotrophica DSM535, a candidate organism with high potential of specific P450 cytochromes.</title>
        <authorList>
            <person name="Grumaz C."/>
            <person name="Vainshtein Y."/>
            <person name="Kirstahler P."/>
            <person name="Sohn K."/>
        </authorList>
    </citation>
    <scope>NUCLEOTIDE SEQUENCE [LARGE SCALE GENOMIC DNA]</scope>
    <source>
        <strain evidence="7 8">DSM 535</strain>
    </source>
</reference>
<dbReference type="Gene3D" id="1.10.10.10">
    <property type="entry name" value="Winged helix-like DNA-binding domain superfamily/Winged helix DNA-binding domain"/>
    <property type="match status" value="1"/>
</dbReference>
<dbReference type="PROSITE" id="PS50931">
    <property type="entry name" value="HTH_LYSR"/>
    <property type="match status" value="1"/>
</dbReference>
<organism evidence="7 8">
    <name type="scientific">Pseudonocardia autotrophica</name>
    <name type="common">Amycolata autotrophica</name>
    <name type="synonym">Nocardia autotrophica</name>
    <dbReference type="NCBI Taxonomy" id="2074"/>
    <lineage>
        <taxon>Bacteria</taxon>
        <taxon>Bacillati</taxon>
        <taxon>Actinomycetota</taxon>
        <taxon>Actinomycetes</taxon>
        <taxon>Pseudonocardiales</taxon>
        <taxon>Pseudonocardiaceae</taxon>
        <taxon>Pseudonocardia</taxon>
    </lineage>
</organism>
<dbReference type="GO" id="GO:0003700">
    <property type="term" value="F:DNA-binding transcription factor activity"/>
    <property type="evidence" value="ECO:0007669"/>
    <property type="project" value="InterPro"/>
</dbReference>
<dbReference type="InterPro" id="IPR000847">
    <property type="entry name" value="LysR_HTH_N"/>
</dbReference>
<dbReference type="GO" id="GO:0032993">
    <property type="term" value="C:protein-DNA complex"/>
    <property type="evidence" value="ECO:0007669"/>
    <property type="project" value="TreeGrafter"/>
</dbReference>
<dbReference type="InterPro" id="IPR036388">
    <property type="entry name" value="WH-like_DNA-bd_sf"/>
</dbReference>
<proteinExistence type="inferred from homology"/>
<keyword evidence="4" id="KW-0804">Transcription</keyword>
<keyword evidence="8" id="KW-1185">Reference proteome</keyword>
<feature type="region of interest" description="Disordered" evidence="5">
    <location>
        <begin position="298"/>
        <end position="333"/>
    </location>
</feature>
<dbReference type="STRING" id="2074.BG845_02012"/>
<evidence type="ECO:0000256" key="1">
    <source>
        <dbReference type="ARBA" id="ARBA00009437"/>
    </source>
</evidence>
<dbReference type="OrthoDB" id="4131546at2"/>
<keyword evidence="3" id="KW-0238">DNA-binding</keyword>
<dbReference type="InterPro" id="IPR005119">
    <property type="entry name" value="LysR_subst-bd"/>
</dbReference>
<evidence type="ECO:0000259" key="6">
    <source>
        <dbReference type="PROSITE" id="PS50931"/>
    </source>
</evidence>
<feature type="compositionally biased region" description="Basic and acidic residues" evidence="5">
    <location>
        <begin position="312"/>
        <end position="323"/>
    </location>
</feature>
<dbReference type="RefSeq" id="WP_085912285.1">
    <property type="nucleotide sequence ID" value="NZ_AP018920.1"/>
</dbReference>
<comment type="caution">
    <text evidence="7">The sequence shown here is derived from an EMBL/GenBank/DDBJ whole genome shotgun (WGS) entry which is preliminary data.</text>
</comment>
<gene>
    <name evidence="7" type="primary">oxyR_2</name>
    <name evidence="7" type="ORF">BG845_02012</name>
</gene>
<feature type="domain" description="HTH lysR-type" evidence="6">
    <location>
        <begin position="2"/>
        <end position="59"/>
    </location>
</feature>
<dbReference type="Pfam" id="PF03466">
    <property type="entry name" value="LysR_substrate"/>
    <property type="match status" value="1"/>
</dbReference>
<sequence>MITWDRLRVFAVVAEHGSVGGAAAALHITGPAVTQQLRRLEREAGTRLVEPDGRGIRLTAAGHVLAGHAASIAGAVADAERDLAALQDEVAGPLRIGSVASALRALLPEVLGALAAEHPRLIPTVQDGEVVDLLPALRSRDLDAVLLESWTHHPARLPPGVRVTTLVTEPVLLAVPQGHRVADRDPAPLGELAGEVWASSPAGTEPYEALVQLLRANDVEPEIRYLFADFTTQLALVRAGLAVAVVPGVAVTPPPDGVRFLSCTPAIGRSLVLATREQDAALPPLRALGTALRTAAGRAVAAAPDPGSGSGGRDRDTDTDTARIRPAAPGPSG</sequence>
<dbReference type="AlphaFoldDB" id="A0A1Y2N2V6"/>
<dbReference type="Pfam" id="PF00126">
    <property type="entry name" value="HTH_1"/>
    <property type="match status" value="1"/>
</dbReference>
<comment type="similarity">
    <text evidence="1">Belongs to the LysR transcriptional regulatory family.</text>
</comment>
<dbReference type="SUPFAM" id="SSF46785">
    <property type="entry name" value="Winged helix' DNA-binding domain"/>
    <property type="match status" value="1"/>
</dbReference>
<evidence type="ECO:0000313" key="7">
    <source>
        <dbReference type="EMBL" id="OSY41521.1"/>
    </source>
</evidence>
<evidence type="ECO:0000256" key="2">
    <source>
        <dbReference type="ARBA" id="ARBA00023015"/>
    </source>
</evidence>
<dbReference type="InterPro" id="IPR036390">
    <property type="entry name" value="WH_DNA-bd_sf"/>
</dbReference>
<evidence type="ECO:0000256" key="3">
    <source>
        <dbReference type="ARBA" id="ARBA00023125"/>
    </source>
</evidence>
<dbReference type="Proteomes" id="UP000194360">
    <property type="component" value="Unassembled WGS sequence"/>
</dbReference>
<keyword evidence="2" id="KW-0805">Transcription regulation</keyword>
<name>A0A1Y2N2V6_PSEAH</name>
<feature type="compositionally biased region" description="Low complexity" evidence="5">
    <location>
        <begin position="298"/>
        <end position="307"/>
    </location>
</feature>
<dbReference type="Gene3D" id="3.40.190.10">
    <property type="entry name" value="Periplasmic binding protein-like II"/>
    <property type="match status" value="2"/>
</dbReference>
<protein>
    <submittedName>
        <fullName evidence="7">Hydrogen peroxide-inducible genes activator</fullName>
    </submittedName>
</protein>
<accession>A0A1Y2N2V6</accession>
<evidence type="ECO:0000256" key="5">
    <source>
        <dbReference type="SAM" id="MobiDB-lite"/>
    </source>
</evidence>
<dbReference type="SUPFAM" id="SSF53850">
    <property type="entry name" value="Periplasmic binding protein-like II"/>
    <property type="match status" value="1"/>
</dbReference>
<dbReference type="EMBL" id="MIGB01000008">
    <property type="protein sequence ID" value="OSY41521.1"/>
    <property type="molecule type" value="Genomic_DNA"/>
</dbReference>
<evidence type="ECO:0000256" key="4">
    <source>
        <dbReference type="ARBA" id="ARBA00023163"/>
    </source>
</evidence>
<dbReference type="GO" id="GO:0003677">
    <property type="term" value="F:DNA binding"/>
    <property type="evidence" value="ECO:0007669"/>
    <property type="project" value="UniProtKB-KW"/>
</dbReference>
<evidence type="ECO:0000313" key="8">
    <source>
        <dbReference type="Proteomes" id="UP000194360"/>
    </source>
</evidence>